<dbReference type="EMBL" id="MTKT01002214">
    <property type="protein sequence ID" value="OWM81281.1"/>
    <property type="molecule type" value="Genomic_DNA"/>
</dbReference>
<gene>
    <name evidence="1" type="ORF">CDL15_Pgr007319</name>
    <name evidence="2" type="ORF">CRG98_011923</name>
</gene>
<reference evidence="1" key="2">
    <citation type="submission" date="2017-06" db="EMBL/GenBank/DDBJ databases">
        <title>The pomegranate genome and the genomics of punicalagin biosynthesis.</title>
        <authorList>
            <person name="Xu C."/>
        </authorList>
    </citation>
    <scope>NUCLEOTIDE SEQUENCE [LARGE SCALE GENOMIC DNA]</scope>
    <source>
        <tissue evidence="1">Fresh leaf</tissue>
    </source>
</reference>
<dbReference type="Proteomes" id="UP000197138">
    <property type="component" value="Unassembled WGS sequence"/>
</dbReference>
<reference evidence="3" key="1">
    <citation type="journal article" date="2017" name="Plant J.">
        <title>The pomegranate (Punica granatum L.) genome and the genomics of punicalagin biosynthesis.</title>
        <authorList>
            <person name="Qin G."/>
            <person name="Xu C."/>
            <person name="Ming R."/>
            <person name="Tang H."/>
            <person name="Guyot R."/>
            <person name="Kramer E.M."/>
            <person name="Hu Y."/>
            <person name="Yi X."/>
            <person name="Qi Y."/>
            <person name="Xu X."/>
            <person name="Gao Z."/>
            <person name="Pan H."/>
            <person name="Jian J."/>
            <person name="Tian Y."/>
            <person name="Yue Z."/>
            <person name="Xu Y."/>
        </authorList>
    </citation>
    <scope>NUCLEOTIDE SEQUENCE [LARGE SCALE GENOMIC DNA]</scope>
    <source>
        <strain evidence="3">cv. Dabenzi</strain>
    </source>
</reference>
<organism evidence="1 3">
    <name type="scientific">Punica granatum</name>
    <name type="common">Pomegranate</name>
    <dbReference type="NCBI Taxonomy" id="22663"/>
    <lineage>
        <taxon>Eukaryota</taxon>
        <taxon>Viridiplantae</taxon>
        <taxon>Streptophyta</taxon>
        <taxon>Embryophyta</taxon>
        <taxon>Tracheophyta</taxon>
        <taxon>Spermatophyta</taxon>
        <taxon>Magnoliopsida</taxon>
        <taxon>eudicotyledons</taxon>
        <taxon>Gunneridae</taxon>
        <taxon>Pentapetalae</taxon>
        <taxon>rosids</taxon>
        <taxon>malvids</taxon>
        <taxon>Myrtales</taxon>
        <taxon>Lythraceae</taxon>
        <taxon>Punica</taxon>
    </lineage>
</organism>
<protein>
    <submittedName>
        <fullName evidence="1">Uncharacterized protein</fullName>
    </submittedName>
</protein>
<comment type="caution">
    <text evidence="1">The sequence shown here is derived from an EMBL/GenBank/DDBJ whole genome shotgun (WGS) entry which is preliminary data.</text>
</comment>
<evidence type="ECO:0000313" key="2">
    <source>
        <dbReference type="EMBL" id="PKI67710.1"/>
    </source>
</evidence>
<reference evidence="2 4" key="3">
    <citation type="submission" date="2017-11" db="EMBL/GenBank/DDBJ databases">
        <title>De-novo sequencing of pomegranate (Punica granatum L.) genome.</title>
        <authorList>
            <person name="Akparov Z."/>
            <person name="Amiraslanov A."/>
            <person name="Hajiyeva S."/>
            <person name="Abbasov M."/>
            <person name="Kaur K."/>
            <person name="Hamwieh A."/>
            <person name="Solovyev V."/>
            <person name="Salamov A."/>
            <person name="Braich B."/>
            <person name="Kosarev P."/>
            <person name="Mahmoud A."/>
            <person name="Hajiyev E."/>
            <person name="Babayeva S."/>
            <person name="Izzatullayeva V."/>
            <person name="Mammadov A."/>
            <person name="Mammadov A."/>
            <person name="Sharifova S."/>
            <person name="Ojaghi J."/>
            <person name="Eynullazada K."/>
            <person name="Bayramov B."/>
            <person name="Abdulazimova A."/>
            <person name="Shahmuradov I."/>
        </authorList>
    </citation>
    <scope>NUCLEOTIDE SEQUENCE [LARGE SCALE GENOMIC DNA]</scope>
    <source>
        <strain evidence="2">AG2017</strain>
        <strain evidence="4">cv. AG2017</strain>
        <tissue evidence="2">Leaf</tissue>
    </source>
</reference>
<evidence type="ECO:0000313" key="3">
    <source>
        <dbReference type="Proteomes" id="UP000197138"/>
    </source>
</evidence>
<dbReference type="AlphaFoldDB" id="A0A218X9T5"/>
<dbReference type="EMBL" id="PGOL01000589">
    <property type="protein sequence ID" value="PKI67710.1"/>
    <property type="molecule type" value="Genomic_DNA"/>
</dbReference>
<accession>A0A218X9T5</accession>
<evidence type="ECO:0000313" key="1">
    <source>
        <dbReference type="EMBL" id="OWM81281.1"/>
    </source>
</evidence>
<dbReference type="Proteomes" id="UP000233551">
    <property type="component" value="Unassembled WGS sequence"/>
</dbReference>
<name>A0A218X9T5_PUNGR</name>
<sequence>MDGLSAEYRWGAAQDNLRPPGAGMVSFRTQLGRWVLCTTLELRPQWQPMFGFGTCLVIRVPRRLILELDSSVVRALILWRESAAPRLSPYSLKSGNLF</sequence>
<keyword evidence="4" id="KW-1185">Reference proteome</keyword>
<proteinExistence type="predicted"/>
<evidence type="ECO:0000313" key="4">
    <source>
        <dbReference type="Proteomes" id="UP000233551"/>
    </source>
</evidence>